<dbReference type="FunFam" id="3.30.160.60:FF:000097">
    <property type="entry name" value="Zinc finger protein"/>
    <property type="match status" value="1"/>
</dbReference>
<comment type="function">
    <text evidence="1">May be involved in transcriptional regulation.</text>
</comment>
<feature type="domain" description="C2H2-type" evidence="14">
    <location>
        <begin position="397"/>
        <end position="424"/>
    </location>
</feature>
<dbReference type="InterPro" id="IPR013087">
    <property type="entry name" value="Znf_C2H2_type"/>
</dbReference>
<evidence type="ECO:0000313" key="15">
    <source>
        <dbReference type="EMBL" id="KAJ8382431.1"/>
    </source>
</evidence>
<evidence type="ECO:0000256" key="12">
    <source>
        <dbReference type="SAM" id="Coils"/>
    </source>
</evidence>
<keyword evidence="10" id="KW-0539">Nucleus</keyword>
<dbReference type="PROSITE" id="PS00028">
    <property type="entry name" value="ZINC_FINGER_C2H2_1"/>
    <property type="match status" value="7"/>
</dbReference>
<dbReference type="GO" id="GO:0010468">
    <property type="term" value="P:regulation of gene expression"/>
    <property type="evidence" value="ECO:0007669"/>
    <property type="project" value="TreeGrafter"/>
</dbReference>
<dbReference type="Pfam" id="PF00096">
    <property type="entry name" value="zf-C2H2"/>
    <property type="match status" value="6"/>
</dbReference>
<dbReference type="Proteomes" id="UP001152622">
    <property type="component" value="Chromosome 1"/>
</dbReference>
<dbReference type="PANTHER" id="PTHR16515:SF49">
    <property type="entry name" value="GASTRULA ZINC FINGER PROTEIN XLCGF49.1-LIKE-RELATED"/>
    <property type="match status" value="1"/>
</dbReference>
<feature type="region of interest" description="Disordered" evidence="13">
    <location>
        <begin position="191"/>
        <end position="265"/>
    </location>
</feature>
<dbReference type="Pfam" id="PF13912">
    <property type="entry name" value="zf-C2H2_6"/>
    <property type="match status" value="1"/>
</dbReference>
<keyword evidence="5 11" id="KW-0863">Zinc-finger</keyword>
<feature type="domain" description="C2H2-type" evidence="14">
    <location>
        <begin position="509"/>
        <end position="536"/>
    </location>
</feature>
<evidence type="ECO:0000256" key="13">
    <source>
        <dbReference type="SAM" id="MobiDB-lite"/>
    </source>
</evidence>
<feature type="compositionally biased region" description="Polar residues" evidence="13">
    <location>
        <begin position="193"/>
        <end position="203"/>
    </location>
</feature>
<dbReference type="FunFam" id="3.30.160.60:FF:002343">
    <property type="entry name" value="Zinc finger protein 33A"/>
    <property type="match status" value="1"/>
</dbReference>
<feature type="compositionally biased region" description="Basic and acidic residues" evidence="13">
    <location>
        <begin position="218"/>
        <end position="228"/>
    </location>
</feature>
<organism evidence="15 16">
    <name type="scientific">Synaphobranchus kaupii</name>
    <name type="common">Kaup's arrowtooth eel</name>
    <dbReference type="NCBI Taxonomy" id="118154"/>
    <lineage>
        <taxon>Eukaryota</taxon>
        <taxon>Metazoa</taxon>
        <taxon>Chordata</taxon>
        <taxon>Craniata</taxon>
        <taxon>Vertebrata</taxon>
        <taxon>Euteleostomi</taxon>
        <taxon>Actinopterygii</taxon>
        <taxon>Neopterygii</taxon>
        <taxon>Teleostei</taxon>
        <taxon>Anguilliformes</taxon>
        <taxon>Synaphobranchidae</taxon>
        <taxon>Synaphobranchus</taxon>
    </lineage>
</organism>
<feature type="compositionally biased region" description="Polar residues" evidence="13">
    <location>
        <begin position="235"/>
        <end position="244"/>
    </location>
</feature>
<dbReference type="EMBL" id="JAINUF010000001">
    <property type="protein sequence ID" value="KAJ8382431.1"/>
    <property type="molecule type" value="Genomic_DNA"/>
</dbReference>
<keyword evidence="7" id="KW-0805">Transcription regulation</keyword>
<dbReference type="FunFam" id="3.30.160.60:FF:000710">
    <property type="entry name" value="Zinc finger protein 768"/>
    <property type="match status" value="1"/>
</dbReference>
<evidence type="ECO:0000259" key="14">
    <source>
        <dbReference type="PROSITE" id="PS50157"/>
    </source>
</evidence>
<dbReference type="InterPro" id="IPR036236">
    <property type="entry name" value="Znf_C2H2_sf"/>
</dbReference>
<feature type="domain" description="C2H2-type" evidence="14">
    <location>
        <begin position="537"/>
        <end position="560"/>
    </location>
</feature>
<evidence type="ECO:0000256" key="8">
    <source>
        <dbReference type="ARBA" id="ARBA00023125"/>
    </source>
</evidence>
<protein>
    <recommendedName>
        <fullName evidence="14">C2H2-type domain-containing protein</fullName>
    </recommendedName>
</protein>
<dbReference type="PROSITE" id="PS50157">
    <property type="entry name" value="ZINC_FINGER_C2H2_2"/>
    <property type="match status" value="7"/>
</dbReference>
<keyword evidence="9" id="KW-0804">Transcription</keyword>
<evidence type="ECO:0000256" key="7">
    <source>
        <dbReference type="ARBA" id="ARBA00023015"/>
    </source>
</evidence>
<keyword evidence="4" id="KW-0677">Repeat</keyword>
<evidence type="ECO:0000256" key="5">
    <source>
        <dbReference type="ARBA" id="ARBA00022771"/>
    </source>
</evidence>
<keyword evidence="16" id="KW-1185">Reference proteome</keyword>
<dbReference type="AlphaFoldDB" id="A0A9Q1GF62"/>
<evidence type="ECO:0000256" key="6">
    <source>
        <dbReference type="ARBA" id="ARBA00022833"/>
    </source>
</evidence>
<dbReference type="FunFam" id="3.30.160.60:FF:000295">
    <property type="entry name" value="zinc finger protein 19"/>
    <property type="match status" value="1"/>
</dbReference>
<evidence type="ECO:0000256" key="9">
    <source>
        <dbReference type="ARBA" id="ARBA00023163"/>
    </source>
</evidence>
<comment type="subcellular location">
    <subcellularLocation>
        <location evidence="2">Nucleus</location>
    </subcellularLocation>
</comment>
<evidence type="ECO:0000256" key="3">
    <source>
        <dbReference type="ARBA" id="ARBA00022723"/>
    </source>
</evidence>
<feature type="domain" description="C2H2-type" evidence="14">
    <location>
        <begin position="453"/>
        <end position="480"/>
    </location>
</feature>
<dbReference type="GO" id="GO:0005634">
    <property type="term" value="C:nucleus"/>
    <property type="evidence" value="ECO:0007669"/>
    <property type="project" value="UniProtKB-SubCell"/>
</dbReference>
<evidence type="ECO:0000256" key="2">
    <source>
        <dbReference type="ARBA" id="ARBA00004123"/>
    </source>
</evidence>
<name>A0A9Q1GF62_SYNKA</name>
<feature type="domain" description="C2H2-type" evidence="14">
    <location>
        <begin position="481"/>
        <end position="508"/>
    </location>
</feature>
<dbReference type="SUPFAM" id="SSF57667">
    <property type="entry name" value="beta-beta-alpha zinc fingers"/>
    <property type="match status" value="4"/>
</dbReference>
<evidence type="ECO:0000256" key="11">
    <source>
        <dbReference type="PROSITE-ProRule" id="PRU00042"/>
    </source>
</evidence>
<keyword evidence="8" id="KW-0238">DNA-binding</keyword>
<evidence type="ECO:0000256" key="1">
    <source>
        <dbReference type="ARBA" id="ARBA00003767"/>
    </source>
</evidence>
<gene>
    <name evidence="15" type="ORF">SKAU_G00032090</name>
</gene>
<proteinExistence type="predicted"/>
<accession>A0A9Q1GF62</accession>
<evidence type="ECO:0000313" key="16">
    <source>
        <dbReference type="Proteomes" id="UP001152622"/>
    </source>
</evidence>
<dbReference type="FunFam" id="3.30.160.60:FF:000218">
    <property type="entry name" value="Zinc finger protein 10"/>
    <property type="match status" value="1"/>
</dbReference>
<evidence type="ECO:0000256" key="10">
    <source>
        <dbReference type="ARBA" id="ARBA00023242"/>
    </source>
</evidence>
<feature type="domain" description="C2H2-type" evidence="14">
    <location>
        <begin position="425"/>
        <end position="452"/>
    </location>
</feature>
<comment type="caution">
    <text evidence="15">The sequence shown here is derived from an EMBL/GenBank/DDBJ whole genome shotgun (WGS) entry which is preliminary data.</text>
</comment>
<dbReference type="PANTHER" id="PTHR16515">
    <property type="entry name" value="PR DOMAIN ZINC FINGER PROTEIN"/>
    <property type="match status" value="1"/>
</dbReference>
<dbReference type="GO" id="GO:0008270">
    <property type="term" value="F:zinc ion binding"/>
    <property type="evidence" value="ECO:0007669"/>
    <property type="project" value="UniProtKB-KW"/>
</dbReference>
<dbReference type="OrthoDB" id="40579at2759"/>
<feature type="domain" description="C2H2-type" evidence="14">
    <location>
        <begin position="369"/>
        <end position="396"/>
    </location>
</feature>
<dbReference type="GO" id="GO:0003677">
    <property type="term" value="F:DNA binding"/>
    <property type="evidence" value="ECO:0007669"/>
    <property type="project" value="UniProtKB-KW"/>
</dbReference>
<reference evidence="15" key="1">
    <citation type="journal article" date="2023" name="Science">
        <title>Genome structures resolve the early diversification of teleost fishes.</title>
        <authorList>
            <person name="Parey E."/>
            <person name="Louis A."/>
            <person name="Montfort J."/>
            <person name="Bouchez O."/>
            <person name="Roques C."/>
            <person name="Iampietro C."/>
            <person name="Lluch J."/>
            <person name="Castinel A."/>
            <person name="Donnadieu C."/>
            <person name="Desvignes T."/>
            <person name="Floi Bucao C."/>
            <person name="Jouanno E."/>
            <person name="Wen M."/>
            <person name="Mejri S."/>
            <person name="Dirks R."/>
            <person name="Jansen H."/>
            <person name="Henkel C."/>
            <person name="Chen W.J."/>
            <person name="Zahm M."/>
            <person name="Cabau C."/>
            <person name="Klopp C."/>
            <person name="Thompson A.W."/>
            <person name="Robinson-Rechavi M."/>
            <person name="Braasch I."/>
            <person name="Lecointre G."/>
            <person name="Bobe J."/>
            <person name="Postlethwait J.H."/>
            <person name="Berthelot C."/>
            <person name="Roest Crollius H."/>
            <person name="Guiguen Y."/>
        </authorList>
    </citation>
    <scope>NUCLEOTIDE SEQUENCE</scope>
    <source>
        <strain evidence="15">WJC10195</strain>
    </source>
</reference>
<keyword evidence="3" id="KW-0479">Metal-binding</keyword>
<keyword evidence="12" id="KW-0175">Coiled coil</keyword>
<keyword evidence="6" id="KW-0862">Zinc</keyword>
<dbReference type="FunFam" id="3.30.160.60:FF:000646">
    <property type="entry name" value="Myeloid zinc finger 1"/>
    <property type="match status" value="1"/>
</dbReference>
<sequence>MPENDFQTQLAAVMDILIKAAMRETTKLYETGVLELRIEMAQMKQENESLKSRLRFSERIWRHRGRQEDRHDDITIDSMNQKYQRTEAETGPEDCHGGPWLFPAPPSQANGDEEQEDEDMMVLNHAAVFKEESPEVEFVLIKQEDSDIEEYIPDMPPTQRKRGAEATACRDQLWPTLKNRAVHSASLAPVAMASTSTKGQQTGPGRAHSGRGGSGCKTEQERKQDPLPKKGGQSGKMQGETSGETIIPPSPWATGRGPLEPAAAAPEQQGVGYAPLPSISRSHYGSSYLTEFARVDQQARLHDRASVARQEVDDLSGGGAEHEGAEHEPEGAEYALSHHLLEGWRCGPGDPLCALPSNSRQGQQELSAFQCDQCGRVLSSAMALEAHRSVHTGERPYPCTECSKTFPSLRGLNRHSQVHSAEKQHSCLQCGKSFVYQFSLTKHQLIHSGERAHVCKQCGKSFVFKSDLTIHTRMHTGETPYSCTVCGKQFKHRRALGMHLQGHTGEKRHHCPYCGKSFLDLGNFKRHKRIHTGEKPYSCQLCGKNFTQSAHLKKHILTHK</sequence>
<feature type="coiled-coil region" evidence="12">
    <location>
        <begin position="33"/>
        <end position="60"/>
    </location>
</feature>
<dbReference type="SMART" id="SM00355">
    <property type="entry name" value="ZnF_C2H2"/>
    <property type="match status" value="7"/>
</dbReference>
<dbReference type="Gene3D" id="3.30.160.60">
    <property type="entry name" value="Classic Zinc Finger"/>
    <property type="match status" value="7"/>
</dbReference>
<dbReference type="InterPro" id="IPR050331">
    <property type="entry name" value="Zinc_finger"/>
</dbReference>
<evidence type="ECO:0000256" key="4">
    <source>
        <dbReference type="ARBA" id="ARBA00022737"/>
    </source>
</evidence>